<dbReference type="Gene3D" id="2.30.40.10">
    <property type="entry name" value="Urease, subunit C, domain 1"/>
    <property type="match status" value="1"/>
</dbReference>
<sequence length="388" mass="42020">MGDILLRNVRICLPEKLVTGYLGMRNGEIVEIGEGEPSQQYGKEVDGLLQYALPGFIDGHIHGAAGADTMDATQESLHKMAAWLPNEGTTTFVATTITQEEEAIETALEQVRLFIHQAGEAELIGVHLEGPFVNPVKAGAQPLAHIRQPDTELFRKWQKLSGNKIKVVTLAPECDEDYQLTQLLASEQIVASAGHTDSSFEQIKDAAEQGITQLTHLCNQMNGIHHRDVGAVGAAFLLPELMSELIADGIHVAPEMLRLVYQNVGPDRLILITDSLRGKGLEDGTYDLGGQAVTVKDGKALLPDGTLAGSMLQMKDAVRNMATFADVSVADIAKMTAENPAKQYGIYDRKGSLAIGKDADIVLLDDQLTLQATYCKGNLAYQKEEESC</sequence>
<name>A0A075LPI4_9BACI</name>
<keyword evidence="5 9" id="KW-0378">Hydrolase</keyword>
<dbReference type="AlphaFoldDB" id="A0A075LPI4"/>
<keyword evidence="4 11" id="KW-0479">Metal-binding</keyword>
<evidence type="ECO:0000256" key="2">
    <source>
        <dbReference type="ARBA" id="ARBA00011899"/>
    </source>
</evidence>
<proteinExistence type="inferred from homology"/>
<dbReference type="Pfam" id="PF01979">
    <property type="entry name" value="Amidohydro_1"/>
    <property type="match status" value="1"/>
</dbReference>
<dbReference type="InterPro" id="IPR006680">
    <property type="entry name" value="Amidohydro-rel"/>
</dbReference>
<dbReference type="EMBL" id="CP008876">
    <property type="protein sequence ID" value="AIF68041.1"/>
    <property type="molecule type" value="Genomic_DNA"/>
</dbReference>
<organism evidence="13 14">
    <name type="scientific">Terribacillus saccharophilus</name>
    <dbReference type="NCBI Taxonomy" id="361277"/>
    <lineage>
        <taxon>Bacteria</taxon>
        <taxon>Bacillati</taxon>
        <taxon>Bacillota</taxon>
        <taxon>Bacilli</taxon>
        <taxon>Bacillales</taxon>
        <taxon>Bacillaceae</taxon>
        <taxon>Terribacillus</taxon>
    </lineage>
</organism>
<feature type="binding site" evidence="11">
    <location>
        <position position="129"/>
    </location>
    <ligand>
        <name>Zn(2+)</name>
        <dbReference type="ChEBI" id="CHEBI:29105"/>
    </ligand>
</feature>
<dbReference type="OrthoDB" id="9776488at2"/>
<comment type="similarity">
    <text evidence="1 9">Belongs to the metallo-dependent hydrolases superfamily. NagA family.</text>
</comment>
<evidence type="ECO:0000256" key="11">
    <source>
        <dbReference type="PIRSR" id="PIRSR038994-3"/>
    </source>
</evidence>
<evidence type="ECO:0000256" key="7">
    <source>
        <dbReference type="ARBA" id="ARBA00047647"/>
    </source>
</evidence>
<evidence type="ECO:0000256" key="5">
    <source>
        <dbReference type="ARBA" id="ARBA00022801"/>
    </source>
</evidence>
<dbReference type="GO" id="GO:0008448">
    <property type="term" value="F:N-acetylglucosamine-6-phosphate deacetylase activity"/>
    <property type="evidence" value="ECO:0007669"/>
    <property type="project" value="UniProtKB-EC"/>
</dbReference>
<dbReference type="GO" id="GO:0046872">
    <property type="term" value="F:metal ion binding"/>
    <property type="evidence" value="ECO:0007669"/>
    <property type="project" value="UniProtKB-KW"/>
</dbReference>
<evidence type="ECO:0000256" key="3">
    <source>
        <dbReference type="ARBA" id="ARBA00018029"/>
    </source>
</evidence>
<dbReference type="FunFam" id="3.20.20.140:FF:000004">
    <property type="entry name" value="N-acetylglucosamine-6-phosphate deacetylase"/>
    <property type="match status" value="1"/>
</dbReference>
<feature type="active site" description="Proton donor/acceptor" evidence="10">
    <location>
        <position position="274"/>
    </location>
</feature>
<accession>A0A075LPI4</accession>
<evidence type="ECO:0000256" key="9">
    <source>
        <dbReference type="PIRNR" id="PIRNR038994"/>
    </source>
</evidence>
<evidence type="ECO:0000313" key="13">
    <source>
        <dbReference type="EMBL" id="AIF68041.1"/>
    </source>
</evidence>
<gene>
    <name evidence="13" type="ORF">GZ22_16315</name>
</gene>
<dbReference type="GO" id="GO:0006046">
    <property type="term" value="P:N-acetylglucosamine catabolic process"/>
    <property type="evidence" value="ECO:0007669"/>
    <property type="project" value="TreeGrafter"/>
</dbReference>
<dbReference type="Proteomes" id="UP000027980">
    <property type="component" value="Chromosome"/>
</dbReference>
<dbReference type="PIRSF" id="PIRSF038994">
    <property type="entry name" value="NagA"/>
    <property type="match status" value="1"/>
</dbReference>
<evidence type="ECO:0000256" key="6">
    <source>
        <dbReference type="ARBA" id="ARBA00023277"/>
    </source>
</evidence>
<reference evidence="13 14" key="1">
    <citation type="submission" date="2014-07" db="EMBL/GenBank/DDBJ databases">
        <title>Complete genome sequence of a moderately halophilic bacterium Terribacillus aidingensis MP602, isolated from Cryptomeria fortunei in Tianmu mountain in China.</title>
        <authorList>
            <person name="Wang Y."/>
            <person name="Lu P."/>
            <person name="Zhang L."/>
        </authorList>
    </citation>
    <scope>NUCLEOTIDE SEQUENCE [LARGE SCALE GENOMIC DNA]</scope>
    <source>
        <strain evidence="13 14">MP602</strain>
    </source>
</reference>
<evidence type="ECO:0000256" key="10">
    <source>
        <dbReference type="PIRSR" id="PIRSR038994-1"/>
    </source>
</evidence>
<dbReference type="InterPro" id="IPR032466">
    <property type="entry name" value="Metal_Hydrolase"/>
</dbReference>
<dbReference type="SUPFAM" id="SSF51556">
    <property type="entry name" value="Metallo-dependent hydrolases"/>
    <property type="match status" value="1"/>
</dbReference>
<dbReference type="HOGENOM" id="CLU_032482_2_1_9"/>
<dbReference type="PANTHER" id="PTHR11113">
    <property type="entry name" value="N-ACETYLGLUCOSAMINE-6-PHOSPHATE DEACETYLASE"/>
    <property type="match status" value="1"/>
</dbReference>
<evidence type="ECO:0000313" key="14">
    <source>
        <dbReference type="Proteomes" id="UP000027980"/>
    </source>
</evidence>
<dbReference type="KEGG" id="tap:GZ22_16315"/>
<evidence type="ECO:0000256" key="1">
    <source>
        <dbReference type="ARBA" id="ARBA00010716"/>
    </source>
</evidence>
<comment type="cofactor">
    <cofactor evidence="11">
        <name>a divalent metal cation</name>
        <dbReference type="ChEBI" id="CHEBI:60240"/>
    </cofactor>
    <text evidence="11">Binds 1 divalent metal cation per subunit.</text>
</comment>
<evidence type="ECO:0000259" key="12">
    <source>
        <dbReference type="Pfam" id="PF01979"/>
    </source>
</evidence>
<feature type="binding site" evidence="11">
    <location>
        <position position="216"/>
    </location>
    <ligand>
        <name>Zn(2+)</name>
        <dbReference type="ChEBI" id="CHEBI:29105"/>
    </ligand>
</feature>
<dbReference type="NCBIfam" id="TIGR00221">
    <property type="entry name" value="nagA"/>
    <property type="match status" value="1"/>
</dbReference>
<evidence type="ECO:0000256" key="4">
    <source>
        <dbReference type="ARBA" id="ARBA00022723"/>
    </source>
</evidence>
<dbReference type="SUPFAM" id="SSF51338">
    <property type="entry name" value="Composite domain of metallo-dependent hydrolases"/>
    <property type="match status" value="1"/>
</dbReference>
<keyword evidence="6 9" id="KW-0119">Carbohydrate metabolism</keyword>
<comment type="pathway">
    <text evidence="8">Amino-sugar metabolism; N-acetylneuraminate degradation; D-fructose 6-phosphate from N-acetylneuraminate: step 4/5.</text>
</comment>
<dbReference type="InterPro" id="IPR011059">
    <property type="entry name" value="Metal-dep_hydrolase_composite"/>
</dbReference>
<dbReference type="CDD" id="cd00854">
    <property type="entry name" value="NagA"/>
    <property type="match status" value="1"/>
</dbReference>
<protein>
    <recommendedName>
        <fullName evidence="3">N-acetylglucosamine-6-phosphate deacetylase</fullName>
        <ecNumber evidence="2">3.5.1.25</ecNumber>
    </recommendedName>
</protein>
<feature type="domain" description="Amidohydrolase-related" evidence="12">
    <location>
        <begin position="51"/>
        <end position="378"/>
    </location>
</feature>
<dbReference type="InterPro" id="IPR003764">
    <property type="entry name" value="GlcNAc_6-P_deAcase"/>
</dbReference>
<dbReference type="EC" id="3.5.1.25" evidence="2"/>
<dbReference type="Gene3D" id="3.20.20.140">
    <property type="entry name" value="Metal-dependent hydrolases"/>
    <property type="match status" value="1"/>
</dbReference>
<dbReference type="GeneID" id="34222936"/>
<dbReference type="MEROPS" id="M38.983"/>
<evidence type="ECO:0000256" key="8">
    <source>
        <dbReference type="ARBA" id="ARBA00060590"/>
    </source>
</evidence>
<comment type="catalytic activity">
    <reaction evidence="7">
        <text>N-acetyl-D-glucosamine 6-phosphate + H2O = D-glucosamine 6-phosphate + acetate</text>
        <dbReference type="Rhea" id="RHEA:22936"/>
        <dbReference type="ChEBI" id="CHEBI:15377"/>
        <dbReference type="ChEBI" id="CHEBI:30089"/>
        <dbReference type="ChEBI" id="CHEBI:57513"/>
        <dbReference type="ChEBI" id="CHEBI:58725"/>
        <dbReference type="EC" id="3.5.1.25"/>
    </reaction>
</comment>
<dbReference type="PANTHER" id="PTHR11113:SF14">
    <property type="entry name" value="N-ACETYLGLUCOSAMINE-6-PHOSPHATE DEACETYLASE"/>
    <property type="match status" value="1"/>
</dbReference>
<dbReference type="RefSeq" id="WP_038564500.1">
    <property type="nucleotide sequence ID" value="NZ_CP008876.1"/>
</dbReference>
<feature type="binding site" evidence="11">
    <location>
        <position position="195"/>
    </location>
    <ligand>
        <name>Zn(2+)</name>
        <dbReference type="ChEBI" id="CHEBI:29105"/>
    </ligand>
</feature>